<dbReference type="AlphaFoldDB" id="A0AAV8R879"/>
<gene>
    <name evidence="2" type="ORF">OPV22_012968</name>
</gene>
<dbReference type="EMBL" id="JAQQAF010000004">
    <property type="protein sequence ID" value="KAJ8491247.1"/>
    <property type="molecule type" value="Genomic_DNA"/>
</dbReference>
<evidence type="ECO:0000256" key="1">
    <source>
        <dbReference type="SAM" id="MobiDB-lite"/>
    </source>
</evidence>
<keyword evidence="3" id="KW-1185">Reference proteome</keyword>
<reference evidence="2 3" key="1">
    <citation type="submission" date="2022-12" db="EMBL/GenBank/DDBJ databases">
        <title>Chromosome-scale assembly of the Ensete ventricosum genome.</title>
        <authorList>
            <person name="Dussert Y."/>
            <person name="Stocks J."/>
            <person name="Wendawek A."/>
            <person name="Woldeyes F."/>
            <person name="Nichols R.A."/>
            <person name="Borrell J.S."/>
        </authorList>
    </citation>
    <scope>NUCLEOTIDE SEQUENCE [LARGE SCALE GENOMIC DNA]</scope>
    <source>
        <strain evidence="3">cv. Maze</strain>
        <tissue evidence="2">Seeds</tissue>
    </source>
</reference>
<evidence type="ECO:0000313" key="3">
    <source>
        <dbReference type="Proteomes" id="UP001222027"/>
    </source>
</evidence>
<proteinExistence type="predicted"/>
<name>A0AAV8R879_ENSVE</name>
<protein>
    <submittedName>
        <fullName evidence="2">Uncharacterized protein</fullName>
    </submittedName>
</protein>
<feature type="compositionally biased region" description="Basic and acidic residues" evidence="1">
    <location>
        <begin position="72"/>
        <end position="84"/>
    </location>
</feature>
<comment type="caution">
    <text evidence="2">The sequence shown here is derived from an EMBL/GenBank/DDBJ whole genome shotgun (WGS) entry which is preliminary data.</text>
</comment>
<evidence type="ECO:0000313" key="2">
    <source>
        <dbReference type="EMBL" id="KAJ8491247.1"/>
    </source>
</evidence>
<feature type="region of interest" description="Disordered" evidence="1">
    <location>
        <begin position="71"/>
        <end position="93"/>
    </location>
</feature>
<sequence length="152" mass="17081">MALAEIRKGTNLREGRIQRRDFSTKKGIFGSGKLKRRRVRAKQTPKGLVDQVIHSWQHPVAAPLARVLKGSPSEKETVTGDREKHHLRGEKRRRNPSFPAINLVALPIARMVPMRYALLVLCLLLSALHRRFFRKGDGEGDVMAKSEPSDGG</sequence>
<dbReference type="Proteomes" id="UP001222027">
    <property type="component" value="Unassembled WGS sequence"/>
</dbReference>
<organism evidence="2 3">
    <name type="scientific">Ensete ventricosum</name>
    <name type="common">Abyssinian banana</name>
    <name type="synonym">Musa ensete</name>
    <dbReference type="NCBI Taxonomy" id="4639"/>
    <lineage>
        <taxon>Eukaryota</taxon>
        <taxon>Viridiplantae</taxon>
        <taxon>Streptophyta</taxon>
        <taxon>Embryophyta</taxon>
        <taxon>Tracheophyta</taxon>
        <taxon>Spermatophyta</taxon>
        <taxon>Magnoliopsida</taxon>
        <taxon>Liliopsida</taxon>
        <taxon>Zingiberales</taxon>
        <taxon>Musaceae</taxon>
        <taxon>Ensete</taxon>
    </lineage>
</organism>
<accession>A0AAV8R879</accession>